<feature type="transmembrane region" description="Helical" evidence="7">
    <location>
        <begin position="196"/>
        <end position="215"/>
    </location>
</feature>
<sequence length="577" mass="63883">MASSSRVAGRSDELHIPPPEISPNSSETSHTRLTPNTDSEESDQDELAIGGEELGGGESYRMRSIRAEENEKLWSEGDSESESGVDKEAGDIEDDRDGGRRRRASMSTVQSYQLYTPDEEREVVRIFDKKLVLFVALLYMLSFLDRSNIGNAKIAGLDLDLELDTVRYQWVITAFYISYISFEWMSVLWKLIPAHIYVTAIVLSWGLVASLQSITTSFAGLLVLRVLLGIGEAGFTGIPFYLSFFFKRDELALRTGYFISAAPLATSFASSLAWAIIKLGKHTPIASWRLLFLLEGFPSVLVAVVAWHIIPDSPSTAPYLTKRQKRVARLRLRSQTSSSTAESRHLSGSDILKTLKSPRIYLTSLIFFLTNLAFSSLPVFLPTIIHEMGHSVSVSQALSAPPYLLSFAVVLLTSYLSDRLKSRSHFIVLHALLSASGYLLLALSPTLGLPPTVRYLALFPASVGFFSVVTLTITWNINNESSESGRGAGFAVMQVIGQCGPLIGTRLYPDEEAPYYVWGMGVCAGSMVVVAVLTTVLREYLRQLNLQGEGREEVEYGKIGEDDRDGTRDGRAFRYYL</sequence>
<dbReference type="InterPro" id="IPR036259">
    <property type="entry name" value="MFS_trans_sf"/>
</dbReference>
<dbReference type="EMBL" id="MU251864">
    <property type="protein sequence ID" value="KAG9228767.1"/>
    <property type="molecule type" value="Genomic_DNA"/>
</dbReference>
<feature type="transmembrane region" description="Helical" evidence="7">
    <location>
        <begin position="360"/>
        <end position="380"/>
    </location>
</feature>
<dbReference type="AlphaFoldDB" id="A0A9P7Y8V1"/>
<dbReference type="Proteomes" id="UP000824998">
    <property type="component" value="Unassembled WGS sequence"/>
</dbReference>
<comment type="caution">
    <text evidence="9">The sequence shown here is derived from an EMBL/GenBank/DDBJ whole genome shotgun (WGS) entry which is preliminary data.</text>
</comment>
<dbReference type="FunFam" id="1.20.1250.20:FF:000018">
    <property type="entry name" value="MFS transporter permease"/>
    <property type="match status" value="1"/>
</dbReference>
<accession>A0A9P7Y8V1</accession>
<feature type="transmembrane region" description="Helical" evidence="7">
    <location>
        <begin position="400"/>
        <end position="417"/>
    </location>
</feature>
<reference evidence="9" key="1">
    <citation type="journal article" date="2021" name="IMA Fungus">
        <title>Genomic characterization of three marine fungi, including Emericellopsis atlantica sp. nov. with signatures of a generalist lifestyle and marine biomass degradation.</title>
        <authorList>
            <person name="Hagestad O.C."/>
            <person name="Hou L."/>
            <person name="Andersen J.H."/>
            <person name="Hansen E.H."/>
            <person name="Altermark B."/>
            <person name="Li C."/>
            <person name="Kuhnert E."/>
            <person name="Cox R.J."/>
            <person name="Crous P.W."/>
            <person name="Spatafora J.W."/>
            <person name="Lail K."/>
            <person name="Amirebrahimi M."/>
            <person name="Lipzen A."/>
            <person name="Pangilinan J."/>
            <person name="Andreopoulos W."/>
            <person name="Hayes R.D."/>
            <person name="Ng V."/>
            <person name="Grigoriev I.V."/>
            <person name="Jackson S.A."/>
            <person name="Sutton T.D.S."/>
            <person name="Dobson A.D.W."/>
            <person name="Rama T."/>
        </authorList>
    </citation>
    <scope>NUCLEOTIDE SEQUENCE</scope>
    <source>
        <strain evidence="9">TRa018bII</strain>
    </source>
</reference>
<feature type="transmembrane region" description="Helical" evidence="7">
    <location>
        <begin position="131"/>
        <end position="149"/>
    </location>
</feature>
<organism evidence="9 10">
    <name type="scientific">Amylocarpus encephaloides</name>
    <dbReference type="NCBI Taxonomy" id="45428"/>
    <lineage>
        <taxon>Eukaryota</taxon>
        <taxon>Fungi</taxon>
        <taxon>Dikarya</taxon>
        <taxon>Ascomycota</taxon>
        <taxon>Pezizomycotina</taxon>
        <taxon>Leotiomycetes</taxon>
        <taxon>Helotiales</taxon>
        <taxon>Helotiales incertae sedis</taxon>
        <taxon>Amylocarpus</taxon>
    </lineage>
</organism>
<gene>
    <name evidence="9" type="ORF">BJ875DRAFT_224348</name>
</gene>
<dbReference type="InterPro" id="IPR020846">
    <property type="entry name" value="MFS_dom"/>
</dbReference>
<evidence type="ECO:0000256" key="1">
    <source>
        <dbReference type="ARBA" id="ARBA00004141"/>
    </source>
</evidence>
<feature type="transmembrane region" description="Helical" evidence="7">
    <location>
        <begin position="289"/>
        <end position="310"/>
    </location>
</feature>
<feature type="transmembrane region" description="Helical" evidence="7">
    <location>
        <begin position="221"/>
        <end position="244"/>
    </location>
</feature>
<proteinExistence type="predicted"/>
<evidence type="ECO:0000259" key="8">
    <source>
        <dbReference type="PROSITE" id="PS50850"/>
    </source>
</evidence>
<evidence type="ECO:0000256" key="2">
    <source>
        <dbReference type="ARBA" id="ARBA00022448"/>
    </source>
</evidence>
<dbReference type="InterPro" id="IPR011701">
    <property type="entry name" value="MFS"/>
</dbReference>
<dbReference type="PROSITE" id="PS50850">
    <property type="entry name" value="MFS"/>
    <property type="match status" value="1"/>
</dbReference>
<dbReference type="GO" id="GO:0016020">
    <property type="term" value="C:membrane"/>
    <property type="evidence" value="ECO:0007669"/>
    <property type="project" value="UniProtKB-SubCell"/>
</dbReference>
<dbReference type="FunFam" id="1.20.1250.20:FF:000013">
    <property type="entry name" value="MFS general substrate transporter"/>
    <property type="match status" value="1"/>
</dbReference>
<evidence type="ECO:0000256" key="3">
    <source>
        <dbReference type="ARBA" id="ARBA00022692"/>
    </source>
</evidence>
<name>A0A9P7Y8V1_9HELO</name>
<dbReference type="OrthoDB" id="2985014at2759"/>
<feature type="domain" description="Major facilitator superfamily (MFS) profile" evidence="8">
    <location>
        <begin position="131"/>
        <end position="543"/>
    </location>
</feature>
<keyword evidence="5 7" id="KW-0472">Membrane</keyword>
<evidence type="ECO:0000313" key="10">
    <source>
        <dbReference type="Proteomes" id="UP000824998"/>
    </source>
</evidence>
<dbReference type="PANTHER" id="PTHR43791">
    <property type="entry name" value="PERMEASE-RELATED"/>
    <property type="match status" value="1"/>
</dbReference>
<keyword evidence="10" id="KW-1185">Reference proteome</keyword>
<evidence type="ECO:0000256" key="6">
    <source>
        <dbReference type="SAM" id="MobiDB-lite"/>
    </source>
</evidence>
<feature type="region of interest" description="Disordered" evidence="6">
    <location>
        <begin position="1"/>
        <end position="104"/>
    </location>
</feature>
<feature type="transmembrane region" description="Helical" evidence="7">
    <location>
        <begin position="256"/>
        <end position="277"/>
    </location>
</feature>
<dbReference type="Pfam" id="PF07690">
    <property type="entry name" value="MFS_1"/>
    <property type="match status" value="1"/>
</dbReference>
<evidence type="ECO:0000256" key="4">
    <source>
        <dbReference type="ARBA" id="ARBA00022989"/>
    </source>
</evidence>
<evidence type="ECO:0000256" key="7">
    <source>
        <dbReference type="SAM" id="Phobius"/>
    </source>
</evidence>
<protein>
    <submittedName>
        <fullName evidence="9">Major facilitator superfamily domain-containing protein</fullName>
    </submittedName>
</protein>
<evidence type="ECO:0000256" key="5">
    <source>
        <dbReference type="ARBA" id="ARBA00023136"/>
    </source>
</evidence>
<dbReference type="Gene3D" id="1.20.1250.20">
    <property type="entry name" value="MFS general substrate transporter like domains"/>
    <property type="match status" value="2"/>
</dbReference>
<dbReference type="GO" id="GO:0022857">
    <property type="term" value="F:transmembrane transporter activity"/>
    <property type="evidence" value="ECO:0007669"/>
    <property type="project" value="InterPro"/>
</dbReference>
<feature type="transmembrane region" description="Helical" evidence="7">
    <location>
        <begin position="424"/>
        <end position="443"/>
    </location>
</feature>
<keyword evidence="4 7" id="KW-1133">Transmembrane helix</keyword>
<keyword evidence="2" id="KW-0813">Transport</keyword>
<comment type="subcellular location">
    <subcellularLocation>
        <location evidence="1">Membrane</location>
        <topology evidence="1">Multi-pass membrane protein</topology>
    </subcellularLocation>
</comment>
<feature type="compositionally biased region" description="Basic and acidic residues" evidence="6">
    <location>
        <begin position="65"/>
        <end position="75"/>
    </location>
</feature>
<dbReference type="PANTHER" id="PTHR43791:SF27">
    <property type="entry name" value="TRANSPORTER, PUTATIVE (AFU_ORTHOLOGUE AFUA_2G15730)-RELATED"/>
    <property type="match status" value="1"/>
</dbReference>
<evidence type="ECO:0000313" key="9">
    <source>
        <dbReference type="EMBL" id="KAG9228767.1"/>
    </source>
</evidence>
<feature type="transmembrane region" description="Helical" evidence="7">
    <location>
        <begin position="515"/>
        <end position="537"/>
    </location>
</feature>
<keyword evidence="3 7" id="KW-0812">Transmembrane</keyword>
<feature type="transmembrane region" description="Helical" evidence="7">
    <location>
        <begin position="455"/>
        <end position="475"/>
    </location>
</feature>
<dbReference type="SUPFAM" id="SSF103473">
    <property type="entry name" value="MFS general substrate transporter"/>
    <property type="match status" value="1"/>
</dbReference>